<dbReference type="InterPro" id="IPR014982">
    <property type="entry name" value="GSCFA"/>
</dbReference>
<dbReference type="RefSeq" id="WP_175550152.1">
    <property type="nucleotide sequence ID" value="NZ_FQWZ01000004.1"/>
</dbReference>
<organism evidence="2 3">
    <name type="scientific">Hydrocarboniphaga daqingensis</name>
    <dbReference type="NCBI Taxonomy" id="490188"/>
    <lineage>
        <taxon>Bacteria</taxon>
        <taxon>Pseudomonadati</taxon>
        <taxon>Pseudomonadota</taxon>
        <taxon>Gammaproteobacteria</taxon>
        <taxon>Nevskiales</taxon>
        <taxon>Nevskiaceae</taxon>
        <taxon>Hydrocarboniphaga</taxon>
    </lineage>
</organism>
<evidence type="ECO:0000259" key="1">
    <source>
        <dbReference type="Pfam" id="PF08885"/>
    </source>
</evidence>
<sequence>MHPYRNAPSRSFWTRAVASDYDASAVRDHTAPLVGVDDRVASAGSCFAANMIPVLQGAGIHYLRTEAMPKALGDIPAENLGYPNFSAAYGNLYTARQLLQLLQRCLGQFKPVEDRWPTATGVVDPFRPGLRYHARSEREFDLLTAAHLRAVRAVFEQATVFIFTLGLTEAWCSTADGAVYPACPGTVAGEFDPQRHRLINFRVDEVIADLGAVIELARTINPTLRWVLTVSPVPLVATATGRHVLAASTYSKAVLRVAADDIVQRYEAVEYFPALEIITGPQAPADYFQPDRRNVSPIGVAAVMDAFLAACDGSRRRADRGSVAPPASSAESRLSRWIADVECEEAAVDPGKAAG</sequence>
<dbReference type="AlphaFoldDB" id="A0A1M5NUU2"/>
<name>A0A1M5NUU2_9GAMM</name>
<accession>A0A1M5NUU2</accession>
<evidence type="ECO:0000313" key="2">
    <source>
        <dbReference type="EMBL" id="SHG93225.1"/>
    </source>
</evidence>
<gene>
    <name evidence="2" type="ORF">SAMN04488068_1871</name>
</gene>
<dbReference type="Proteomes" id="UP000199758">
    <property type="component" value="Unassembled WGS sequence"/>
</dbReference>
<dbReference type="EMBL" id="FQWZ01000004">
    <property type="protein sequence ID" value="SHG93225.1"/>
    <property type="molecule type" value="Genomic_DNA"/>
</dbReference>
<keyword evidence="3" id="KW-1185">Reference proteome</keyword>
<evidence type="ECO:0000313" key="3">
    <source>
        <dbReference type="Proteomes" id="UP000199758"/>
    </source>
</evidence>
<reference evidence="2 3" key="1">
    <citation type="submission" date="2016-11" db="EMBL/GenBank/DDBJ databases">
        <authorList>
            <person name="Jaros S."/>
            <person name="Januszkiewicz K."/>
            <person name="Wedrychowicz H."/>
        </authorList>
    </citation>
    <scope>NUCLEOTIDE SEQUENCE [LARGE SCALE GENOMIC DNA]</scope>
    <source>
        <strain evidence="2 3">CGMCC 1.7049</strain>
    </source>
</reference>
<proteinExistence type="predicted"/>
<dbReference type="STRING" id="490188.SAMN04488068_1871"/>
<feature type="domain" description="GSCFA" evidence="1">
    <location>
        <begin position="39"/>
        <end position="307"/>
    </location>
</feature>
<protein>
    <submittedName>
        <fullName evidence="2">GSCFA family protein</fullName>
    </submittedName>
</protein>
<dbReference type="Pfam" id="PF08885">
    <property type="entry name" value="GSCFA"/>
    <property type="match status" value="1"/>
</dbReference>